<accession>A0A2P2QRX0</accession>
<name>A0A2P2QRX0_RHIMU</name>
<reference evidence="1" key="1">
    <citation type="submission" date="2018-02" db="EMBL/GenBank/DDBJ databases">
        <title>Rhizophora mucronata_Transcriptome.</title>
        <authorList>
            <person name="Meera S.P."/>
            <person name="Sreeshan A."/>
            <person name="Augustine A."/>
        </authorList>
    </citation>
    <scope>NUCLEOTIDE SEQUENCE</scope>
    <source>
        <tissue evidence="1">Leaf</tissue>
    </source>
</reference>
<sequence>MPSLKVIFFFFYPFMFREWRKNGVGQTDRLKANNHLSLCAS</sequence>
<organism evidence="1">
    <name type="scientific">Rhizophora mucronata</name>
    <name type="common">Asiatic mangrove</name>
    <dbReference type="NCBI Taxonomy" id="61149"/>
    <lineage>
        <taxon>Eukaryota</taxon>
        <taxon>Viridiplantae</taxon>
        <taxon>Streptophyta</taxon>
        <taxon>Embryophyta</taxon>
        <taxon>Tracheophyta</taxon>
        <taxon>Spermatophyta</taxon>
        <taxon>Magnoliopsida</taxon>
        <taxon>eudicotyledons</taxon>
        <taxon>Gunneridae</taxon>
        <taxon>Pentapetalae</taxon>
        <taxon>rosids</taxon>
        <taxon>fabids</taxon>
        <taxon>Malpighiales</taxon>
        <taxon>Rhizophoraceae</taxon>
        <taxon>Rhizophora</taxon>
    </lineage>
</organism>
<proteinExistence type="predicted"/>
<dbReference type="AlphaFoldDB" id="A0A2P2QRX0"/>
<protein>
    <submittedName>
        <fullName evidence="1">Uncharacterized protein MANES_03G020200</fullName>
    </submittedName>
</protein>
<evidence type="ECO:0000313" key="1">
    <source>
        <dbReference type="EMBL" id="MBX69678.1"/>
    </source>
</evidence>
<dbReference type="EMBL" id="GGEC01089194">
    <property type="protein sequence ID" value="MBX69678.1"/>
    <property type="molecule type" value="Transcribed_RNA"/>
</dbReference>